<dbReference type="PaxDb" id="39947-A0A0P0VDV6"/>
<dbReference type="EMBL" id="AP014958">
    <property type="protein sequence ID" value="BAS76567.1"/>
    <property type="molecule type" value="Genomic_DNA"/>
</dbReference>
<protein>
    <submittedName>
        <fullName evidence="2">Os02g0106201 protein</fullName>
    </submittedName>
</protein>
<dbReference type="Proteomes" id="UP000059680">
    <property type="component" value="Chromosome 2"/>
</dbReference>
<evidence type="ECO:0000313" key="3">
    <source>
        <dbReference type="Proteomes" id="UP000059680"/>
    </source>
</evidence>
<feature type="non-terminal residue" evidence="2">
    <location>
        <position position="1"/>
    </location>
</feature>
<reference evidence="2 3" key="2">
    <citation type="journal article" date="2013" name="Plant Cell Physiol.">
        <title>Rice Annotation Project Database (RAP-DB): an integrative and interactive database for rice genomics.</title>
        <authorList>
            <person name="Sakai H."/>
            <person name="Lee S.S."/>
            <person name="Tanaka T."/>
            <person name="Numa H."/>
            <person name="Kim J."/>
            <person name="Kawahara Y."/>
            <person name="Wakimoto H."/>
            <person name="Yang C.C."/>
            <person name="Iwamoto M."/>
            <person name="Abe T."/>
            <person name="Yamada Y."/>
            <person name="Muto A."/>
            <person name="Inokuchi H."/>
            <person name="Ikemura T."/>
            <person name="Matsumoto T."/>
            <person name="Sasaki T."/>
            <person name="Itoh T."/>
        </authorList>
    </citation>
    <scope>NUCLEOTIDE SEQUENCE [LARGE SCALE GENOMIC DNA]</scope>
    <source>
        <strain evidence="3">cv. Nipponbare</strain>
    </source>
</reference>
<dbReference type="FunCoup" id="A0A0P0VDV6">
    <property type="interactions" value="2"/>
</dbReference>
<name>A0A0P0VDV6_ORYSJ</name>
<evidence type="ECO:0000256" key="1">
    <source>
        <dbReference type="SAM" id="MobiDB-lite"/>
    </source>
</evidence>
<sequence length="393" mass="39332">MPPKSVELVRSVSTSSTGHCSRLLPVLVSSSTVMKVYLEGSPTLGDVGALGVGLADPTPEDAAALGRIVEGLGGIELAPVVAEADADVGGGVQRRPRVPRRVVPPQRVVVMAIVVHARLHHVHHPLVPRVHRLRHVHPLAAGHRVEVDALPHPRGLDAVEEAREEVVGDEVGGAVDDGDAGVVLVLGADDDPPVAVGGVAPGGGGVAEVAVADGAGRVEDGVGVVLGPVGEEGVVGVGGDGEALDLDGGVGGAGVEHGEAAVGEGGGGAGPDAVDVVPLVGNHGEGEVAPVDEVAGHRVPPRDLVAPHRPIRVVLVEQVVPTLVVHRTCIAFPISSRAGNGIRCAAIAASRCSTGTPPHPPRRPSASPSPPPPTSSPTRRTPAPCSPSPSPPP</sequence>
<keyword evidence="3" id="KW-1185">Reference proteome</keyword>
<gene>
    <name evidence="2" type="ordered locus">Os02g0106201</name>
    <name evidence="2" type="ORF">OSNPB_020106201</name>
</gene>
<organism evidence="2 3">
    <name type="scientific">Oryza sativa subsp. japonica</name>
    <name type="common">Rice</name>
    <dbReference type="NCBI Taxonomy" id="39947"/>
    <lineage>
        <taxon>Eukaryota</taxon>
        <taxon>Viridiplantae</taxon>
        <taxon>Streptophyta</taxon>
        <taxon>Embryophyta</taxon>
        <taxon>Tracheophyta</taxon>
        <taxon>Spermatophyta</taxon>
        <taxon>Magnoliopsida</taxon>
        <taxon>Liliopsida</taxon>
        <taxon>Poales</taxon>
        <taxon>Poaceae</taxon>
        <taxon>BOP clade</taxon>
        <taxon>Oryzoideae</taxon>
        <taxon>Oryzeae</taxon>
        <taxon>Oryzinae</taxon>
        <taxon>Oryza</taxon>
        <taxon>Oryza sativa</taxon>
    </lineage>
</organism>
<feature type="compositionally biased region" description="Pro residues" evidence="1">
    <location>
        <begin position="384"/>
        <end position="393"/>
    </location>
</feature>
<feature type="region of interest" description="Disordered" evidence="1">
    <location>
        <begin position="352"/>
        <end position="393"/>
    </location>
</feature>
<accession>A0A0P0VDV6</accession>
<evidence type="ECO:0000313" key="2">
    <source>
        <dbReference type="EMBL" id="BAS76567.1"/>
    </source>
</evidence>
<dbReference type="InParanoid" id="A0A0P0VDV6"/>
<dbReference type="AlphaFoldDB" id="A0A0P0VDV6"/>
<reference evidence="3" key="1">
    <citation type="journal article" date="2005" name="Nature">
        <title>The map-based sequence of the rice genome.</title>
        <authorList>
            <consortium name="International rice genome sequencing project (IRGSP)"/>
            <person name="Matsumoto T."/>
            <person name="Wu J."/>
            <person name="Kanamori H."/>
            <person name="Katayose Y."/>
            <person name="Fujisawa M."/>
            <person name="Namiki N."/>
            <person name="Mizuno H."/>
            <person name="Yamamoto K."/>
            <person name="Antonio B.A."/>
            <person name="Baba T."/>
            <person name="Sakata K."/>
            <person name="Nagamura Y."/>
            <person name="Aoki H."/>
            <person name="Arikawa K."/>
            <person name="Arita K."/>
            <person name="Bito T."/>
            <person name="Chiden Y."/>
            <person name="Fujitsuka N."/>
            <person name="Fukunaka R."/>
            <person name="Hamada M."/>
            <person name="Harada C."/>
            <person name="Hayashi A."/>
            <person name="Hijishita S."/>
            <person name="Honda M."/>
            <person name="Hosokawa S."/>
            <person name="Ichikawa Y."/>
            <person name="Idonuma A."/>
            <person name="Iijima M."/>
            <person name="Ikeda M."/>
            <person name="Ikeno M."/>
            <person name="Ito K."/>
            <person name="Ito S."/>
            <person name="Ito T."/>
            <person name="Ito Y."/>
            <person name="Ito Y."/>
            <person name="Iwabuchi A."/>
            <person name="Kamiya K."/>
            <person name="Karasawa W."/>
            <person name="Kurita K."/>
            <person name="Katagiri S."/>
            <person name="Kikuta A."/>
            <person name="Kobayashi H."/>
            <person name="Kobayashi N."/>
            <person name="Machita K."/>
            <person name="Maehara T."/>
            <person name="Masukawa M."/>
            <person name="Mizubayashi T."/>
            <person name="Mukai Y."/>
            <person name="Nagasaki H."/>
            <person name="Nagata Y."/>
            <person name="Naito S."/>
            <person name="Nakashima M."/>
            <person name="Nakama Y."/>
            <person name="Nakamichi Y."/>
            <person name="Nakamura M."/>
            <person name="Meguro A."/>
            <person name="Negishi M."/>
            <person name="Ohta I."/>
            <person name="Ohta T."/>
            <person name="Okamoto M."/>
            <person name="Ono N."/>
            <person name="Saji S."/>
            <person name="Sakaguchi M."/>
            <person name="Sakai K."/>
            <person name="Shibata M."/>
            <person name="Shimokawa T."/>
            <person name="Song J."/>
            <person name="Takazaki Y."/>
            <person name="Terasawa K."/>
            <person name="Tsugane M."/>
            <person name="Tsuji K."/>
            <person name="Ueda S."/>
            <person name="Waki K."/>
            <person name="Yamagata H."/>
            <person name="Yamamoto M."/>
            <person name="Yamamoto S."/>
            <person name="Yamane H."/>
            <person name="Yoshiki S."/>
            <person name="Yoshihara R."/>
            <person name="Yukawa K."/>
            <person name="Zhong H."/>
            <person name="Yano M."/>
            <person name="Yuan Q."/>
            <person name="Ouyang S."/>
            <person name="Liu J."/>
            <person name="Jones K.M."/>
            <person name="Gansberger K."/>
            <person name="Moffat K."/>
            <person name="Hill J."/>
            <person name="Bera J."/>
            <person name="Fadrosh D."/>
            <person name="Jin S."/>
            <person name="Johri S."/>
            <person name="Kim M."/>
            <person name="Overton L."/>
            <person name="Reardon M."/>
            <person name="Tsitrin T."/>
            <person name="Vuong H."/>
            <person name="Weaver B."/>
            <person name="Ciecko A."/>
            <person name="Tallon L."/>
            <person name="Jackson J."/>
            <person name="Pai G."/>
            <person name="Aken S.V."/>
            <person name="Utterback T."/>
            <person name="Reidmuller S."/>
            <person name="Feldblyum T."/>
            <person name="Hsiao J."/>
            <person name="Zismann V."/>
            <person name="Iobst S."/>
            <person name="de Vazeille A.R."/>
            <person name="Buell C.R."/>
            <person name="Ying K."/>
            <person name="Li Y."/>
            <person name="Lu T."/>
            <person name="Huang Y."/>
            <person name="Zhao Q."/>
            <person name="Feng Q."/>
            <person name="Zhang L."/>
            <person name="Zhu J."/>
            <person name="Weng Q."/>
            <person name="Mu J."/>
            <person name="Lu Y."/>
            <person name="Fan D."/>
            <person name="Liu Y."/>
            <person name="Guan J."/>
            <person name="Zhang Y."/>
            <person name="Yu S."/>
            <person name="Liu X."/>
            <person name="Zhang Y."/>
            <person name="Hong G."/>
            <person name="Han B."/>
            <person name="Choisne N."/>
            <person name="Demange N."/>
            <person name="Orjeda G."/>
            <person name="Samain S."/>
            <person name="Cattolico L."/>
            <person name="Pelletier E."/>
            <person name="Couloux A."/>
            <person name="Segurens B."/>
            <person name="Wincker P."/>
            <person name="D'Hont A."/>
            <person name="Scarpelli C."/>
            <person name="Weissenbach J."/>
            <person name="Salanoubat M."/>
            <person name="Quetier F."/>
            <person name="Yu Y."/>
            <person name="Kim H.R."/>
            <person name="Rambo T."/>
            <person name="Currie J."/>
            <person name="Collura K."/>
            <person name="Luo M."/>
            <person name="Yang T."/>
            <person name="Ammiraju J.S.S."/>
            <person name="Engler F."/>
            <person name="Soderlund C."/>
            <person name="Wing R.A."/>
            <person name="Palmer L.E."/>
            <person name="de la Bastide M."/>
            <person name="Spiegel L."/>
            <person name="Nascimento L."/>
            <person name="Zutavern T."/>
            <person name="O'Shaughnessy A."/>
            <person name="Dike S."/>
            <person name="Dedhia N."/>
            <person name="Preston R."/>
            <person name="Balija V."/>
            <person name="McCombie W.R."/>
            <person name="Chow T."/>
            <person name="Chen H."/>
            <person name="Chung M."/>
            <person name="Chen C."/>
            <person name="Shaw J."/>
            <person name="Wu H."/>
            <person name="Hsiao K."/>
            <person name="Chao Y."/>
            <person name="Chu M."/>
            <person name="Cheng C."/>
            <person name="Hour A."/>
            <person name="Lee P."/>
            <person name="Lin S."/>
            <person name="Lin Y."/>
            <person name="Liou J."/>
            <person name="Liu S."/>
            <person name="Hsing Y."/>
            <person name="Raghuvanshi S."/>
            <person name="Mohanty A."/>
            <person name="Bharti A.K."/>
            <person name="Gaur A."/>
            <person name="Gupta V."/>
            <person name="Kumar D."/>
            <person name="Ravi V."/>
            <person name="Vij S."/>
            <person name="Kapur A."/>
            <person name="Khurana P."/>
            <person name="Khurana P."/>
            <person name="Khurana J.P."/>
            <person name="Tyagi A.K."/>
            <person name="Gaikwad K."/>
            <person name="Singh A."/>
            <person name="Dalal V."/>
            <person name="Srivastava S."/>
            <person name="Dixit A."/>
            <person name="Pal A.K."/>
            <person name="Ghazi I.A."/>
            <person name="Yadav M."/>
            <person name="Pandit A."/>
            <person name="Bhargava A."/>
            <person name="Sureshbabu K."/>
            <person name="Batra K."/>
            <person name="Sharma T.R."/>
            <person name="Mohapatra T."/>
            <person name="Singh N.K."/>
            <person name="Messing J."/>
            <person name="Nelson A.B."/>
            <person name="Fuks G."/>
            <person name="Kavchok S."/>
            <person name="Keizer G."/>
            <person name="Linton E."/>
            <person name="Llaca V."/>
            <person name="Song R."/>
            <person name="Tanyolac B."/>
            <person name="Young S."/>
            <person name="Ho-Il K."/>
            <person name="Hahn J.H."/>
            <person name="Sangsakoo G."/>
            <person name="Vanavichit A."/>
            <person name="de Mattos Luiz.A.T."/>
            <person name="Zimmer P.D."/>
            <person name="Malone G."/>
            <person name="Dellagostin O."/>
            <person name="de Oliveira A.C."/>
            <person name="Bevan M."/>
            <person name="Bancroft I."/>
            <person name="Minx P."/>
            <person name="Cordum H."/>
            <person name="Wilson R."/>
            <person name="Cheng Z."/>
            <person name="Jin W."/>
            <person name="Jiang J."/>
            <person name="Leong S.A."/>
            <person name="Iwama H."/>
            <person name="Gojobori T."/>
            <person name="Itoh T."/>
            <person name="Niimura Y."/>
            <person name="Fujii Y."/>
            <person name="Habara T."/>
            <person name="Sakai H."/>
            <person name="Sato Y."/>
            <person name="Wilson G."/>
            <person name="Kumar K."/>
            <person name="McCouch S."/>
            <person name="Juretic N."/>
            <person name="Hoen D."/>
            <person name="Wright S."/>
            <person name="Bruskiewich R."/>
            <person name="Bureau T."/>
            <person name="Miyao A."/>
            <person name="Hirochika H."/>
            <person name="Nishikawa T."/>
            <person name="Kadowaki K."/>
            <person name="Sugiura M."/>
            <person name="Burr B."/>
            <person name="Sasaki T."/>
        </authorList>
    </citation>
    <scope>NUCLEOTIDE SEQUENCE [LARGE SCALE GENOMIC DNA]</scope>
    <source>
        <strain evidence="3">cv. Nipponbare</strain>
    </source>
</reference>
<dbReference type="Gramene" id="Os02t0106201-00">
    <property type="protein sequence ID" value="Os02t0106201-00"/>
    <property type="gene ID" value="Os02g0106201"/>
</dbReference>
<proteinExistence type="predicted"/>
<reference evidence="2 3" key="3">
    <citation type="journal article" date="2013" name="Rice">
        <title>Improvement of the Oryza sativa Nipponbare reference genome using next generation sequence and optical map data.</title>
        <authorList>
            <person name="Kawahara Y."/>
            <person name="de la Bastide M."/>
            <person name="Hamilton J.P."/>
            <person name="Kanamori H."/>
            <person name="McCombie W.R."/>
            <person name="Ouyang S."/>
            <person name="Schwartz D.C."/>
            <person name="Tanaka T."/>
            <person name="Wu J."/>
            <person name="Zhou S."/>
            <person name="Childs K.L."/>
            <person name="Davidson R.M."/>
            <person name="Lin H."/>
            <person name="Quesada-Ocampo L."/>
            <person name="Vaillancourt B."/>
            <person name="Sakai H."/>
            <person name="Lee S.S."/>
            <person name="Kim J."/>
            <person name="Numa H."/>
            <person name="Itoh T."/>
            <person name="Buell C.R."/>
            <person name="Matsumoto T."/>
        </authorList>
    </citation>
    <scope>NUCLEOTIDE SEQUENCE [LARGE SCALE GENOMIC DNA]</scope>
    <source>
        <strain evidence="3">cv. Nipponbare</strain>
    </source>
</reference>